<name>W5NL96_LEPOC</name>
<dbReference type="eggNOG" id="ENOG502SWEP">
    <property type="taxonomic scope" value="Eukaryota"/>
</dbReference>
<dbReference type="Proteomes" id="UP000018468">
    <property type="component" value="Unassembled WGS sequence"/>
</dbReference>
<dbReference type="GeneTree" id="ENSGT00980000199801"/>
<dbReference type="HOGENOM" id="CLU_2728856_0_0_1"/>
<evidence type="ECO:0000313" key="2">
    <source>
        <dbReference type="Proteomes" id="UP000018468"/>
    </source>
</evidence>
<reference evidence="1" key="2">
    <citation type="submission" date="2025-08" db="UniProtKB">
        <authorList>
            <consortium name="Ensembl"/>
        </authorList>
    </citation>
    <scope>IDENTIFICATION</scope>
</reference>
<dbReference type="Ensembl" id="ENSLOCT00000021442.1">
    <property type="protein sequence ID" value="ENSLOCP00000021405.1"/>
    <property type="gene ID" value="ENSLOCG00000017300.1"/>
</dbReference>
<dbReference type="AlphaFoldDB" id="W5NL96"/>
<reference evidence="1" key="3">
    <citation type="submission" date="2025-09" db="UniProtKB">
        <authorList>
            <consortium name="Ensembl"/>
        </authorList>
    </citation>
    <scope>IDENTIFICATION</scope>
</reference>
<keyword evidence="2" id="KW-1185">Reference proteome</keyword>
<proteinExistence type="predicted"/>
<sequence length="72" mass="8510">QALYELNMQRETWCRVEADSKGFWRRAQRKHFACHLQCTSDLNAHTTHSPSDRSAWMSHAATIPERRHFPES</sequence>
<organism evidence="1 2">
    <name type="scientific">Lepisosteus oculatus</name>
    <name type="common">Spotted gar</name>
    <dbReference type="NCBI Taxonomy" id="7918"/>
    <lineage>
        <taxon>Eukaryota</taxon>
        <taxon>Metazoa</taxon>
        <taxon>Chordata</taxon>
        <taxon>Craniata</taxon>
        <taxon>Vertebrata</taxon>
        <taxon>Euteleostomi</taxon>
        <taxon>Actinopterygii</taxon>
        <taxon>Neopterygii</taxon>
        <taxon>Holostei</taxon>
        <taxon>Semionotiformes</taxon>
        <taxon>Lepisosteidae</taxon>
        <taxon>Lepisosteus</taxon>
    </lineage>
</organism>
<protein>
    <submittedName>
        <fullName evidence="1">Uncharacterized protein</fullName>
    </submittedName>
</protein>
<dbReference type="InParanoid" id="W5NL96"/>
<reference evidence="2" key="1">
    <citation type="submission" date="2011-12" db="EMBL/GenBank/DDBJ databases">
        <title>The Draft Genome of Lepisosteus oculatus.</title>
        <authorList>
            <consortium name="The Broad Institute Genome Assembly &amp; Analysis Group"/>
            <consortium name="Computational R&amp;D Group"/>
            <consortium name="and Sequencing Platform"/>
            <person name="Di Palma F."/>
            <person name="Alfoldi J."/>
            <person name="Johnson J."/>
            <person name="Berlin A."/>
            <person name="Gnerre S."/>
            <person name="Jaffe D."/>
            <person name="MacCallum I."/>
            <person name="Young S."/>
            <person name="Walker B.J."/>
            <person name="Lander E.S."/>
            <person name="Lindblad-Toh K."/>
        </authorList>
    </citation>
    <scope>NUCLEOTIDE SEQUENCE [LARGE SCALE GENOMIC DNA]</scope>
</reference>
<evidence type="ECO:0000313" key="1">
    <source>
        <dbReference type="Ensembl" id="ENSLOCP00000021405.1"/>
    </source>
</evidence>
<dbReference type="Bgee" id="ENSLOCG00000017300">
    <property type="expression patterns" value="Expressed in testis and 13 other cell types or tissues"/>
</dbReference>
<accession>W5NL96</accession>
<dbReference type="OMA" id="RETWCQV"/>